<organism evidence="1">
    <name type="scientific">uncultured Solirubrobacterales bacterium</name>
    <dbReference type="NCBI Taxonomy" id="768556"/>
    <lineage>
        <taxon>Bacteria</taxon>
        <taxon>Bacillati</taxon>
        <taxon>Actinomycetota</taxon>
        <taxon>Thermoleophilia</taxon>
        <taxon>Solirubrobacterales</taxon>
        <taxon>environmental samples</taxon>
    </lineage>
</organism>
<feature type="non-terminal residue" evidence="1">
    <location>
        <position position="1"/>
    </location>
</feature>
<reference evidence="1" key="1">
    <citation type="submission" date="2020-02" db="EMBL/GenBank/DDBJ databases">
        <authorList>
            <person name="Meier V. D."/>
        </authorList>
    </citation>
    <scope>NUCLEOTIDE SEQUENCE</scope>
    <source>
        <strain evidence="1">AVDCRST_MAG17</strain>
    </source>
</reference>
<dbReference type="AlphaFoldDB" id="A0A6J4SA55"/>
<protein>
    <submittedName>
        <fullName evidence="1">Uncharacterized protein</fullName>
    </submittedName>
</protein>
<gene>
    <name evidence="1" type="ORF">AVDCRST_MAG17-944</name>
</gene>
<dbReference type="EMBL" id="CADCVV010000067">
    <property type="protein sequence ID" value="CAA9493875.1"/>
    <property type="molecule type" value="Genomic_DNA"/>
</dbReference>
<proteinExistence type="predicted"/>
<evidence type="ECO:0000313" key="1">
    <source>
        <dbReference type="EMBL" id="CAA9493875.1"/>
    </source>
</evidence>
<accession>A0A6J4SA55</accession>
<feature type="non-terminal residue" evidence="1">
    <location>
        <position position="35"/>
    </location>
</feature>
<sequence length="35" mass="4077">WPPRKLLLRGRVHGRRASFRHRPARHFSSAGRSGL</sequence>
<name>A0A6J4SA55_9ACTN</name>